<sequence>MGKDTKKSTKTNIEFVRSVRIIVVKTREIPCIDNIRIIFAFAWSRGLIGKDATVEEPDSSIFRNPTMSIGGINKYIPSIIDHSTKILSIVVTSPIIGPLQVSPELLLSTLIG</sequence>
<dbReference type="AlphaFoldDB" id="X1IQR6"/>
<gene>
    <name evidence="1" type="ORF">S03H2_68586</name>
</gene>
<comment type="caution">
    <text evidence="1">The sequence shown here is derived from an EMBL/GenBank/DDBJ whole genome shotgun (WGS) entry which is preliminary data.</text>
</comment>
<protein>
    <submittedName>
        <fullName evidence="1">Uncharacterized protein</fullName>
    </submittedName>
</protein>
<name>X1IQR6_9ZZZZ</name>
<dbReference type="EMBL" id="BARU01045122">
    <property type="protein sequence ID" value="GAH84801.1"/>
    <property type="molecule type" value="Genomic_DNA"/>
</dbReference>
<accession>X1IQR6</accession>
<organism evidence="1">
    <name type="scientific">marine sediment metagenome</name>
    <dbReference type="NCBI Taxonomy" id="412755"/>
    <lineage>
        <taxon>unclassified sequences</taxon>
        <taxon>metagenomes</taxon>
        <taxon>ecological metagenomes</taxon>
    </lineage>
</organism>
<evidence type="ECO:0000313" key="1">
    <source>
        <dbReference type="EMBL" id="GAH84801.1"/>
    </source>
</evidence>
<feature type="non-terminal residue" evidence="1">
    <location>
        <position position="112"/>
    </location>
</feature>
<reference evidence="1" key="1">
    <citation type="journal article" date="2014" name="Front. Microbiol.">
        <title>High frequency of phylogenetically diverse reductive dehalogenase-homologous genes in deep subseafloor sedimentary metagenomes.</title>
        <authorList>
            <person name="Kawai M."/>
            <person name="Futagami T."/>
            <person name="Toyoda A."/>
            <person name="Takaki Y."/>
            <person name="Nishi S."/>
            <person name="Hori S."/>
            <person name="Arai W."/>
            <person name="Tsubouchi T."/>
            <person name="Morono Y."/>
            <person name="Uchiyama I."/>
            <person name="Ito T."/>
            <person name="Fujiyama A."/>
            <person name="Inagaki F."/>
            <person name="Takami H."/>
        </authorList>
    </citation>
    <scope>NUCLEOTIDE SEQUENCE</scope>
    <source>
        <strain evidence="1">Expedition CK06-06</strain>
    </source>
</reference>
<proteinExistence type="predicted"/>